<reference evidence="2" key="2">
    <citation type="journal article" date="2015" name="Fish Shellfish Immunol.">
        <title>Early steps in the European eel (Anguilla anguilla)-Vibrio vulnificus interaction in the gills: Role of the RtxA13 toxin.</title>
        <authorList>
            <person name="Callol A."/>
            <person name="Pajuelo D."/>
            <person name="Ebbesson L."/>
            <person name="Teles M."/>
            <person name="MacKenzie S."/>
            <person name="Amaro C."/>
        </authorList>
    </citation>
    <scope>NUCLEOTIDE SEQUENCE</scope>
</reference>
<evidence type="ECO:0000313" key="2">
    <source>
        <dbReference type="EMBL" id="JAH19916.1"/>
    </source>
</evidence>
<keyword evidence="1" id="KW-0472">Membrane</keyword>
<evidence type="ECO:0000256" key="1">
    <source>
        <dbReference type="SAM" id="Phobius"/>
    </source>
</evidence>
<feature type="transmembrane region" description="Helical" evidence="1">
    <location>
        <begin position="14"/>
        <end position="33"/>
    </location>
</feature>
<organism evidence="2">
    <name type="scientific">Anguilla anguilla</name>
    <name type="common">European freshwater eel</name>
    <name type="synonym">Muraena anguilla</name>
    <dbReference type="NCBI Taxonomy" id="7936"/>
    <lineage>
        <taxon>Eukaryota</taxon>
        <taxon>Metazoa</taxon>
        <taxon>Chordata</taxon>
        <taxon>Craniata</taxon>
        <taxon>Vertebrata</taxon>
        <taxon>Euteleostomi</taxon>
        <taxon>Actinopterygii</taxon>
        <taxon>Neopterygii</taxon>
        <taxon>Teleostei</taxon>
        <taxon>Anguilliformes</taxon>
        <taxon>Anguillidae</taxon>
        <taxon>Anguilla</taxon>
    </lineage>
</organism>
<dbReference type="EMBL" id="GBXM01088661">
    <property type="protein sequence ID" value="JAH19916.1"/>
    <property type="molecule type" value="Transcribed_RNA"/>
</dbReference>
<proteinExistence type="predicted"/>
<accession>A0A0E9QSI5</accession>
<keyword evidence="1" id="KW-1133">Transmembrane helix</keyword>
<protein>
    <submittedName>
        <fullName evidence="2">Uncharacterized protein</fullName>
    </submittedName>
</protein>
<name>A0A0E9QSI5_ANGAN</name>
<dbReference type="AlphaFoldDB" id="A0A0E9QSI5"/>
<reference evidence="2" key="1">
    <citation type="submission" date="2014-11" db="EMBL/GenBank/DDBJ databases">
        <authorList>
            <person name="Amaro Gonzalez C."/>
        </authorList>
    </citation>
    <scope>NUCLEOTIDE SEQUENCE</scope>
</reference>
<keyword evidence="1" id="KW-0812">Transmembrane</keyword>
<sequence>MYIVQFVCEIVKVWLFNLFVFYLCICVYVYMILTS</sequence>